<reference evidence="1" key="1">
    <citation type="submission" date="2013-04" db="EMBL/GenBank/DDBJ databases">
        <title>Comparative Genomics of Relapsing Fever Spirochetes.</title>
        <authorList>
            <person name="Schwan T.G."/>
            <person name="Raffel S.J."/>
            <person name="Porcella S.F."/>
            <person name="Martens C.A."/>
            <person name="Bruno D.P."/>
            <person name="Ricklefs S.M."/>
            <person name="Barbian K.B."/>
        </authorList>
    </citation>
    <scope>NUCLEOTIDE SEQUENCE</scope>
    <source>
        <strain evidence="1">MTW</strain>
        <plasmid evidence="1">unnamed</plasmid>
    </source>
</reference>
<evidence type="ECO:0000313" key="1">
    <source>
        <dbReference type="EMBL" id="AHH14426.1"/>
    </source>
</evidence>
<keyword evidence="1" id="KW-0614">Plasmid</keyword>
<sequence length="137" mass="16232">MKPEEAERIERDREKKCRLEIKRREEYLSKLFEREAKEREERLRRAREDEAYLKDRARESMLAILEKSRVGNMGVNIENNRDNSAPYESVHNPPRPVEIVLKNNFEGFKTTKGISIANLGIMFPDEEQNQILGEKEI</sequence>
<geneLocation type="plasmid" evidence="1">
    <name>unnamed</name>
</geneLocation>
<proteinExistence type="predicted"/>
<name>W5TAX3_BORHE</name>
<dbReference type="RefSeq" id="WP_025400203.1">
    <property type="nucleotide sequence ID" value="NZ_CP005685.1"/>
</dbReference>
<dbReference type="AlphaFoldDB" id="W5TAX3"/>
<dbReference type="EMBL" id="CP005685">
    <property type="protein sequence ID" value="AHH14426.1"/>
    <property type="molecule type" value="Genomic_DNA"/>
</dbReference>
<dbReference type="HOGENOM" id="CLU_125344_0_0_12"/>
<gene>
    <name evidence="1" type="ORF">BHW_0125700</name>
</gene>
<accession>W5TAX3</accession>
<organism evidence="1">
    <name type="scientific">Borrelia hermsii MTW</name>
    <dbReference type="NCBI Taxonomy" id="1313291"/>
    <lineage>
        <taxon>Bacteria</taxon>
        <taxon>Pseudomonadati</taxon>
        <taxon>Spirochaetota</taxon>
        <taxon>Spirochaetia</taxon>
        <taxon>Spirochaetales</taxon>
        <taxon>Borreliaceae</taxon>
        <taxon>Borrelia</taxon>
    </lineage>
</organism>
<protein>
    <submittedName>
        <fullName evidence="1">Uncharacterized protein</fullName>
    </submittedName>
</protein>